<dbReference type="AlphaFoldDB" id="A0A9P4MHI1"/>
<dbReference type="EMBL" id="ML996085">
    <property type="protein sequence ID" value="KAF2153193.1"/>
    <property type="molecule type" value="Genomic_DNA"/>
</dbReference>
<protein>
    <submittedName>
        <fullName evidence="1">Uncharacterized protein</fullName>
    </submittedName>
</protein>
<name>A0A9P4MHI1_9PEZI</name>
<organism evidence="1 2">
    <name type="scientific">Myriangium duriaei CBS 260.36</name>
    <dbReference type="NCBI Taxonomy" id="1168546"/>
    <lineage>
        <taxon>Eukaryota</taxon>
        <taxon>Fungi</taxon>
        <taxon>Dikarya</taxon>
        <taxon>Ascomycota</taxon>
        <taxon>Pezizomycotina</taxon>
        <taxon>Dothideomycetes</taxon>
        <taxon>Dothideomycetidae</taxon>
        <taxon>Myriangiales</taxon>
        <taxon>Myriangiaceae</taxon>
        <taxon>Myriangium</taxon>
    </lineage>
</organism>
<comment type="caution">
    <text evidence="1">The sequence shown here is derived from an EMBL/GenBank/DDBJ whole genome shotgun (WGS) entry which is preliminary data.</text>
</comment>
<gene>
    <name evidence="1" type="ORF">K461DRAFT_136710</name>
</gene>
<accession>A0A9P4MHI1</accession>
<dbReference type="Proteomes" id="UP000799439">
    <property type="component" value="Unassembled WGS sequence"/>
</dbReference>
<keyword evidence="2" id="KW-1185">Reference proteome</keyword>
<evidence type="ECO:0000313" key="1">
    <source>
        <dbReference type="EMBL" id="KAF2153193.1"/>
    </source>
</evidence>
<evidence type="ECO:0000313" key="2">
    <source>
        <dbReference type="Proteomes" id="UP000799439"/>
    </source>
</evidence>
<sequence>MSYDRMRQHLMTDQTVHHESDWVICSTSAVVRAVLRGLGNVLAVYIRAVQVFVVATSKSFTHQDALSRPCHYTHLFLHIVALRWPSGISLGERLLGARS</sequence>
<reference evidence="1" key="1">
    <citation type="journal article" date="2020" name="Stud. Mycol.">
        <title>101 Dothideomycetes genomes: a test case for predicting lifestyles and emergence of pathogens.</title>
        <authorList>
            <person name="Haridas S."/>
            <person name="Albert R."/>
            <person name="Binder M."/>
            <person name="Bloem J."/>
            <person name="Labutti K."/>
            <person name="Salamov A."/>
            <person name="Andreopoulos B."/>
            <person name="Baker S."/>
            <person name="Barry K."/>
            <person name="Bills G."/>
            <person name="Bluhm B."/>
            <person name="Cannon C."/>
            <person name="Castanera R."/>
            <person name="Culley D."/>
            <person name="Daum C."/>
            <person name="Ezra D."/>
            <person name="Gonzalez J."/>
            <person name="Henrissat B."/>
            <person name="Kuo A."/>
            <person name="Liang C."/>
            <person name="Lipzen A."/>
            <person name="Lutzoni F."/>
            <person name="Magnuson J."/>
            <person name="Mondo S."/>
            <person name="Nolan M."/>
            <person name="Ohm R."/>
            <person name="Pangilinan J."/>
            <person name="Park H.-J."/>
            <person name="Ramirez L."/>
            <person name="Alfaro M."/>
            <person name="Sun H."/>
            <person name="Tritt A."/>
            <person name="Yoshinaga Y."/>
            <person name="Zwiers L.-H."/>
            <person name="Turgeon B."/>
            <person name="Goodwin S."/>
            <person name="Spatafora J."/>
            <person name="Crous P."/>
            <person name="Grigoriev I."/>
        </authorList>
    </citation>
    <scope>NUCLEOTIDE SEQUENCE</scope>
    <source>
        <strain evidence="1">CBS 260.36</strain>
    </source>
</reference>
<proteinExistence type="predicted"/>